<accession>A0ABQ1LI63</accession>
<proteinExistence type="predicted"/>
<protein>
    <recommendedName>
        <fullName evidence="3">DUF4089 domain-containing protein</fullName>
    </recommendedName>
</protein>
<dbReference type="EMBL" id="BMCH01000001">
    <property type="protein sequence ID" value="GGC23526.1"/>
    <property type="molecule type" value="Genomic_DNA"/>
</dbReference>
<reference evidence="2" key="1">
    <citation type="journal article" date="2019" name="Int. J. Syst. Evol. Microbiol.">
        <title>The Global Catalogue of Microorganisms (GCM) 10K type strain sequencing project: providing services to taxonomists for standard genome sequencing and annotation.</title>
        <authorList>
            <consortium name="The Broad Institute Genomics Platform"/>
            <consortium name="The Broad Institute Genome Sequencing Center for Infectious Disease"/>
            <person name="Wu L."/>
            <person name="Ma J."/>
        </authorList>
    </citation>
    <scope>NUCLEOTIDE SEQUENCE [LARGE SCALE GENOMIC DNA]</scope>
    <source>
        <strain evidence="2">CCM 7132</strain>
    </source>
</reference>
<name>A0ABQ1LI63_9PROT</name>
<organism evidence="1 2">
    <name type="scientific">Asaia siamensis</name>
    <dbReference type="NCBI Taxonomy" id="110479"/>
    <lineage>
        <taxon>Bacteria</taxon>
        <taxon>Pseudomonadati</taxon>
        <taxon>Pseudomonadota</taxon>
        <taxon>Alphaproteobacteria</taxon>
        <taxon>Acetobacterales</taxon>
        <taxon>Acetobacteraceae</taxon>
        <taxon>Asaia</taxon>
    </lineage>
</organism>
<evidence type="ECO:0000313" key="1">
    <source>
        <dbReference type="EMBL" id="GGC23526.1"/>
    </source>
</evidence>
<dbReference type="Pfam" id="PF13318">
    <property type="entry name" value="AtzG-like"/>
    <property type="match status" value="1"/>
</dbReference>
<evidence type="ECO:0000313" key="2">
    <source>
        <dbReference type="Proteomes" id="UP000637769"/>
    </source>
</evidence>
<comment type="caution">
    <text evidence="1">The sequence shown here is derived from an EMBL/GenBank/DDBJ whole genome shotgun (WGS) entry which is preliminary data.</text>
</comment>
<dbReference type="RefSeq" id="WP_188425256.1">
    <property type="nucleotide sequence ID" value="NZ_BMCH01000001.1"/>
</dbReference>
<dbReference type="Proteomes" id="UP000637769">
    <property type="component" value="Unassembled WGS sequence"/>
</dbReference>
<evidence type="ECO:0008006" key="3">
    <source>
        <dbReference type="Google" id="ProtNLM"/>
    </source>
</evidence>
<keyword evidence="2" id="KW-1185">Reference proteome</keyword>
<dbReference type="InterPro" id="IPR025148">
    <property type="entry name" value="AtzG-like"/>
</dbReference>
<sequence length="57" mass="6474">MTAEEQLVARAAALDLTVPEEYRSEIMRNLALIGQYEALVNAVDLPERLEPAYEYHP</sequence>
<gene>
    <name evidence="1" type="ORF">GCM10007207_05970</name>
</gene>